<keyword evidence="2" id="KW-1185">Reference proteome</keyword>
<proteinExistence type="predicted"/>
<organism evidence="1 2">
    <name type="scientific">Rhizobium johnstonii (strain DSM 114642 / LMG 32736 / 3841)</name>
    <name type="common">Rhizobium leguminosarum bv. viciae</name>
    <dbReference type="NCBI Taxonomy" id="216596"/>
    <lineage>
        <taxon>Bacteria</taxon>
        <taxon>Pseudomonadati</taxon>
        <taxon>Pseudomonadota</taxon>
        <taxon>Alphaproteobacteria</taxon>
        <taxon>Hyphomicrobiales</taxon>
        <taxon>Rhizobiaceae</taxon>
        <taxon>Rhizobium/Agrobacterium group</taxon>
        <taxon>Rhizobium</taxon>
        <taxon>Rhizobium johnstonii</taxon>
    </lineage>
</organism>
<dbReference type="GeneID" id="303207131"/>
<evidence type="ECO:0000313" key="2">
    <source>
        <dbReference type="Proteomes" id="UP000006575"/>
    </source>
</evidence>
<dbReference type="AlphaFoldDB" id="Q1MHF9"/>
<reference evidence="1 2" key="1">
    <citation type="journal article" date="2006" name="Genome Biol.">
        <title>The genome of Rhizobium leguminosarum has recognizable core and accessory components.</title>
        <authorList>
            <person name="Young J.W."/>
            <person name="Crossman L.C."/>
            <person name="Johnston A.W.B."/>
            <person name="Thomson N.R."/>
            <person name="Ghazoui Z.F."/>
            <person name="Hull K.H."/>
            <person name="Wexler M."/>
            <person name="Curson A.R.J."/>
            <person name="Todd J.D."/>
            <person name="Poole P.S."/>
            <person name="Mauchline T.H."/>
            <person name="East A.K."/>
            <person name="Quail M.A."/>
            <person name="Churcher C."/>
            <person name="Arrowsmith C."/>
            <person name="Cherevach A."/>
            <person name="Chillingworth T."/>
            <person name="Clarke K."/>
            <person name="Cronin A."/>
            <person name="Davis P."/>
            <person name="Fraser A."/>
            <person name="Hance Z."/>
            <person name="Hauser H."/>
            <person name="Jagels K."/>
            <person name="Moule S."/>
            <person name="Mungall K."/>
            <person name="Norbertczak H."/>
            <person name="Rabbinowitsch E."/>
            <person name="Sanders M."/>
            <person name="Simmonds M."/>
            <person name="Whitehead S."/>
            <person name="Parkhill J."/>
        </authorList>
    </citation>
    <scope>NUCLEOTIDE SEQUENCE [LARGE SCALE GENOMIC DNA]</scope>
    <source>
        <strain evidence="2">DSM 114642 / LMG 32736 / 3841</strain>
    </source>
</reference>
<name>Q1MHF9_RHIJ3</name>
<gene>
    <name evidence="1" type="ordered locus">RL2113</name>
</gene>
<evidence type="ECO:0000313" key="1">
    <source>
        <dbReference type="EMBL" id="CAK07605.1"/>
    </source>
</evidence>
<dbReference type="EnsemblBacteria" id="CAK07605">
    <property type="protein sequence ID" value="CAK07605"/>
    <property type="gene ID" value="RL2113"/>
</dbReference>
<protein>
    <submittedName>
        <fullName evidence="1">Uncharacterized protein</fullName>
    </submittedName>
</protein>
<dbReference type="KEGG" id="rle:RL2113"/>
<accession>Q1MHF9</accession>
<sequence length="111" mass="12300">MTENVVSFEEKRFELLAGTIFGRSAEELNAAAIRSNIEFARNELKLVQSYIDLAYGAEIAITMIDGSGPPLQALAHLGNVLSNYEQVLFDQIASLEHQLEMLDSPPDEDED</sequence>
<dbReference type="RefSeq" id="WP_011651715.1">
    <property type="nucleotide sequence ID" value="NC_008380.1"/>
</dbReference>
<dbReference type="EMBL" id="AM236080">
    <property type="protein sequence ID" value="CAK07605.1"/>
    <property type="molecule type" value="Genomic_DNA"/>
</dbReference>
<dbReference type="Proteomes" id="UP000006575">
    <property type="component" value="Chromosome"/>
</dbReference>
<dbReference type="HOGENOM" id="CLU_2156319_0_0_5"/>
<dbReference type="eggNOG" id="ENOG503009K">
    <property type="taxonomic scope" value="Bacteria"/>
</dbReference>